<proteinExistence type="predicted"/>
<keyword evidence="2" id="KW-1185">Reference proteome</keyword>
<dbReference type="Proteomes" id="UP001162164">
    <property type="component" value="Unassembled WGS sequence"/>
</dbReference>
<dbReference type="EMBL" id="JAPWTJ010001117">
    <property type="protein sequence ID" value="KAJ8973776.1"/>
    <property type="molecule type" value="Genomic_DNA"/>
</dbReference>
<protein>
    <submittedName>
        <fullName evidence="1">Uncharacterized protein</fullName>
    </submittedName>
</protein>
<gene>
    <name evidence="1" type="ORF">NQ317_002979</name>
</gene>
<sequence>MSETNPRKKTRNYYTLLPAVATGFYNWPSAHFSLVSLGKPPRASRQASAGTRSRNSFTRNSSCKVRSIVTLTDSATLPKSLSHTKPWIVNQHIRVLGLTWGLFLSNIDAIGPIDLILASTFEDILVTVSYLLAPTQTPKFICTYQELSSDWSIEHLLAKWDLECQVHNIANLGARAGLDIHAVDRAVLVSIY</sequence>
<evidence type="ECO:0000313" key="2">
    <source>
        <dbReference type="Proteomes" id="UP001162164"/>
    </source>
</evidence>
<reference evidence="1" key="1">
    <citation type="journal article" date="2023" name="Insect Mol. Biol.">
        <title>Genome sequencing provides insights into the evolution of gene families encoding plant cell wall-degrading enzymes in longhorned beetles.</title>
        <authorList>
            <person name="Shin N.R."/>
            <person name="Okamura Y."/>
            <person name="Kirsch R."/>
            <person name="Pauchet Y."/>
        </authorList>
    </citation>
    <scope>NUCLEOTIDE SEQUENCE</scope>
    <source>
        <strain evidence="1">MMC_N1</strain>
    </source>
</reference>
<evidence type="ECO:0000313" key="1">
    <source>
        <dbReference type="EMBL" id="KAJ8973776.1"/>
    </source>
</evidence>
<name>A0ABQ9J6L2_9CUCU</name>
<accession>A0ABQ9J6L2</accession>
<organism evidence="1 2">
    <name type="scientific">Molorchus minor</name>
    <dbReference type="NCBI Taxonomy" id="1323400"/>
    <lineage>
        <taxon>Eukaryota</taxon>
        <taxon>Metazoa</taxon>
        <taxon>Ecdysozoa</taxon>
        <taxon>Arthropoda</taxon>
        <taxon>Hexapoda</taxon>
        <taxon>Insecta</taxon>
        <taxon>Pterygota</taxon>
        <taxon>Neoptera</taxon>
        <taxon>Endopterygota</taxon>
        <taxon>Coleoptera</taxon>
        <taxon>Polyphaga</taxon>
        <taxon>Cucujiformia</taxon>
        <taxon>Chrysomeloidea</taxon>
        <taxon>Cerambycidae</taxon>
        <taxon>Lamiinae</taxon>
        <taxon>Monochamini</taxon>
        <taxon>Molorchus</taxon>
    </lineage>
</organism>
<comment type="caution">
    <text evidence="1">The sequence shown here is derived from an EMBL/GenBank/DDBJ whole genome shotgun (WGS) entry which is preliminary data.</text>
</comment>